<dbReference type="InterPro" id="IPR046903">
    <property type="entry name" value="Mab-21-like_nuc_Trfase"/>
</dbReference>
<dbReference type="Gene3D" id="1.10.1410.40">
    <property type="match status" value="1"/>
</dbReference>
<reference evidence="2" key="1">
    <citation type="submission" date="2019-08" db="EMBL/GenBank/DDBJ databases">
        <title>The improved chromosome-level genome for the pearl oyster Pinctada fucata martensii using PacBio sequencing and Hi-C.</title>
        <authorList>
            <person name="Zheng Z."/>
        </authorList>
    </citation>
    <scope>NUCLEOTIDE SEQUENCE</scope>
    <source>
        <strain evidence="2">ZZ-2019</strain>
        <tissue evidence="2">Adductor muscle</tissue>
    </source>
</reference>
<dbReference type="Proteomes" id="UP001186944">
    <property type="component" value="Unassembled WGS sequence"/>
</dbReference>
<sequence length="287" mass="32720">MDGVPLYIAERVLISKGLYNLVSDIVGPECVVKSRRQLYAVKDALDNCTAKNENQFVIASGSKVEGFDFKSSDLDLMIVHTNMIVLRDTKFSALYTRKYPTVLVMETDCVPPGFTLLKFLKLDSNDTLVRIGTFTYRDGCMYMSNNVASRHSIPFHESTLHGPCRTYRTDGGKEIDYAITLRCSQWPEQATSFIQRSSQCGWPQFDILENICNDGCLFVPINSKQRKCRDTSDFEWRISFSVAEKKIIHTMNYCQFLCYGLSKILLKDVLKNLYGDNFLCSYVLGNK</sequence>
<evidence type="ECO:0000313" key="3">
    <source>
        <dbReference type="Proteomes" id="UP001186944"/>
    </source>
</evidence>
<dbReference type="InterPro" id="IPR043519">
    <property type="entry name" value="NT_sf"/>
</dbReference>
<gene>
    <name evidence="2" type="ORF">FSP39_016871</name>
</gene>
<name>A0AA89BXI3_PINIB</name>
<dbReference type="PANTHER" id="PTHR10656">
    <property type="entry name" value="CELL FATE DETERMINING PROTEIN MAB21-RELATED"/>
    <property type="match status" value="1"/>
</dbReference>
<feature type="domain" description="Mab-21-like nucleotidyltransferase" evidence="1">
    <location>
        <begin position="174"/>
        <end position="249"/>
    </location>
</feature>
<organism evidence="2 3">
    <name type="scientific">Pinctada imbricata</name>
    <name type="common">Atlantic pearl-oyster</name>
    <name type="synonym">Pinctada martensii</name>
    <dbReference type="NCBI Taxonomy" id="66713"/>
    <lineage>
        <taxon>Eukaryota</taxon>
        <taxon>Metazoa</taxon>
        <taxon>Spiralia</taxon>
        <taxon>Lophotrochozoa</taxon>
        <taxon>Mollusca</taxon>
        <taxon>Bivalvia</taxon>
        <taxon>Autobranchia</taxon>
        <taxon>Pteriomorphia</taxon>
        <taxon>Pterioida</taxon>
        <taxon>Pterioidea</taxon>
        <taxon>Pteriidae</taxon>
        <taxon>Pinctada</taxon>
    </lineage>
</organism>
<evidence type="ECO:0000259" key="1">
    <source>
        <dbReference type="Pfam" id="PF03281"/>
    </source>
</evidence>
<keyword evidence="3" id="KW-1185">Reference proteome</keyword>
<dbReference type="AlphaFoldDB" id="A0AA89BXI3"/>
<dbReference type="Pfam" id="PF03281">
    <property type="entry name" value="Mab-21"/>
    <property type="match status" value="1"/>
</dbReference>
<proteinExistence type="predicted"/>
<comment type="caution">
    <text evidence="2">The sequence shown here is derived from an EMBL/GenBank/DDBJ whole genome shotgun (WGS) entry which is preliminary data.</text>
</comment>
<dbReference type="SUPFAM" id="SSF81301">
    <property type="entry name" value="Nucleotidyltransferase"/>
    <property type="match status" value="1"/>
</dbReference>
<evidence type="ECO:0000313" key="2">
    <source>
        <dbReference type="EMBL" id="KAK3086325.1"/>
    </source>
</evidence>
<protein>
    <recommendedName>
        <fullName evidence="1">Mab-21-like nucleotidyltransferase domain-containing protein</fullName>
    </recommendedName>
</protein>
<dbReference type="PANTHER" id="PTHR10656:SF69">
    <property type="entry name" value="MAB-21-LIKE HHH_H2TH-LIKE DOMAIN-CONTAINING PROTEIN"/>
    <property type="match status" value="1"/>
</dbReference>
<accession>A0AA89BXI3</accession>
<dbReference type="EMBL" id="VSWD01000012">
    <property type="protein sequence ID" value="KAK3086325.1"/>
    <property type="molecule type" value="Genomic_DNA"/>
</dbReference>